<comment type="caution">
    <text evidence="1">The sequence shown here is derived from an EMBL/GenBank/DDBJ whole genome shotgun (WGS) entry which is preliminary data.</text>
</comment>
<name>A0A4Y8ZP49_9SPHN</name>
<reference evidence="1 2" key="1">
    <citation type="submission" date="2019-03" db="EMBL/GenBank/DDBJ databases">
        <title>Genome sequence of Sphingomonas sp. 17J27-24.</title>
        <authorList>
            <person name="Kim M."/>
            <person name="Maeng S."/>
            <person name="Sathiyaraj S."/>
        </authorList>
    </citation>
    <scope>NUCLEOTIDE SEQUENCE [LARGE SCALE GENOMIC DNA]</scope>
    <source>
        <strain evidence="1 2">17J27-24</strain>
    </source>
</reference>
<proteinExistence type="predicted"/>
<dbReference type="Proteomes" id="UP000298213">
    <property type="component" value="Unassembled WGS sequence"/>
</dbReference>
<sequence length="124" mass="13989">MSYDLMVFDPEAAPREREAFLRWYHEQVQWDEGHSYDDPRVTTPALASWFTEIAEAFPPINGPLASDDYDNPKLTDYSIGRSVIYAAFTWSQVEAAHLAAESLAAKHGVGFFDVSSDQGDIRFP</sequence>
<dbReference type="OrthoDB" id="882812at2"/>
<keyword evidence="2" id="KW-1185">Reference proteome</keyword>
<evidence type="ECO:0000313" key="1">
    <source>
        <dbReference type="EMBL" id="TFI57781.1"/>
    </source>
</evidence>
<protein>
    <submittedName>
        <fullName evidence="1">Uncharacterized protein</fullName>
    </submittedName>
</protein>
<evidence type="ECO:0000313" key="2">
    <source>
        <dbReference type="Proteomes" id="UP000298213"/>
    </source>
</evidence>
<dbReference type="RefSeq" id="WP_135087537.1">
    <property type="nucleotide sequence ID" value="NZ_SPDV01000025.1"/>
</dbReference>
<gene>
    <name evidence="1" type="ORF">E2493_13205</name>
</gene>
<dbReference type="AlphaFoldDB" id="A0A4Y8ZP49"/>
<accession>A0A4Y8ZP49</accession>
<dbReference type="EMBL" id="SPDV01000025">
    <property type="protein sequence ID" value="TFI57781.1"/>
    <property type="molecule type" value="Genomic_DNA"/>
</dbReference>
<organism evidence="1 2">
    <name type="scientific">Sphingomonas parva</name>
    <dbReference type="NCBI Taxonomy" id="2555898"/>
    <lineage>
        <taxon>Bacteria</taxon>
        <taxon>Pseudomonadati</taxon>
        <taxon>Pseudomonadota</taxon>
        <taxon>Alphaproteobacteria</taxon>
        <taxon>Sphingomonadales</taxon>
        <taxon>Sphingomonadaceae</taxon>
        <taxon>Sphingomonas</taxon>
    </lineage>
</organism>